<keyword evidence="1" id="KW-0560">Oxidoreductase</keyword>
<dbReference type="InterPro" id="IPR036188">
    <property type="entry name" value="FAD/NAD-bd_sf"/>
</dbReference>
<dbReference type="Proteomes" id="UP000218288">
    <property type="component" value="Chromosome"/>
</dbReference>
<organism evidence="1 2">
    <name type="scientific">Methylorubrum populi</name>
    <dbReference type="NCBI Taxonomy" id="223967"/>
    <lineage>
        <taxon>Bacteria</taxon>
        <taxon>Pseudomonadati</taxon>
        <taxon>Pseudomonadota</taxon>
        <taxon>Alphaproteobacteria</taxon>
        <taxon>Hyphomicrobiales</taxon>
        <taxon>Methylobacteriaceae</taxon>
        <taxon>Methylorubrum</taxon>
    </lineage>
</organism>
<keyword evidence="1" id="KW-0503">Monooxygenase</keyword>
<dbReference type="AlphaFoldDB" id="A0A160PLG1"/>
<protein>
    <submittedName>
        <fullName evidence="1">Cyclohexanone monooxygenase</fullName>
    </submittedName>
</protein>
<evidence type="ECO:0000313" key="2">
    <source>
        <dbReference type="Proteomes" id="UP000218288"/>
    </source>
</evidence>
<dbReference type="InterPro" id="IPR051209">
    <property type="entry name" value="FAD-bind_Monooxygenase_sf"/>
</dbReference>
<dbReference type="EMBL" id="AP014809">
    <property type="protein sequence ID" value="BAU93141.1"/>
    <property type="molecule type" value="Genomic_DNA"/>
</dbReference>
<dbReference type="PANTHER" id="PTHR42877:SF4">
    <property type="entry name" value="FAD_NAD(P)-BINDING DOMAIN-CONTAINING PROTEIN-RELATED"/>
    <property type="match status" value="1"/>
</dbReference>
<dbReference type="GO" id="GO:0004497">
    <property type="term" value="F:monooxygenase activity"/>
    <property type="evidence" value="ECO:0007669"/>
    <property type="project" value="UniProtKB-KW"/>
</dbReference>
<evidence type="ECO:0000313" key="1">
    <source>
        <dbReference type="EMBL" id="BAU93141.1"/>
    </source>
</evidence>
<dbReference type="OrthoDB" id="312624at2"/>
<dbReference type="RefSeq" id="WP_096486924.1">
    <property type="nucleotide sequence ID" value="NZ_AP014809.1"/>
</dbReference>
<gene>
    <name evidence="1" type="ORF">MPPM_4536</name>
</gene>
<sequence>MSEAPLNLVIVGAGFSGLAMAIRARQAGFERLLVLEKAAGIGGTWRANTYPGAACDVPSQLYSLSFAPKSDWSRLFAPQAEIQSYLEGLVAGHGLAPFLRLETRVERAVFDAAAGLWRVETDKGTLSARVLVGAMGALHHPSLPRIPGLDSYSGTAFHSAAWDHACDLRDKRVGVIGTGASAVQFVPEIVGRVAHLTQFQRSAPWILPRGDRPVGDGRRRLMRLAPLRRLYRASLFWRREVAALAGFTRVSRVTALAEGMARRHLAASIADPELRRKLTPDYRLGCKRVLLSDAYYPALARPHASLVTAPIRAVLPHGLVTADGTEHPLDVLIFATGFSPGGSLLRTEVIGRDGVSLLQAWKDGADAFRGISVAGFPNFFLLLGPNTGLGHNSVLLMVEAQVAHVLDALQRLRSHPGGVLEVRPQAQARFRAEVDALMRDSIWTRGGCGSWYLDRAGRNRTLWPGTVGDYVRGTERLRAEDYDFVGPPGLRPGPAKGLALSKP</sequence>
<dbReference type="PANTHER" id="PTHR42877">
    <property type="entry name" value="L-ORNITHINE N(5)-MONOOXYGENASE-RELATED"/>
    <property type="match status" value="1"/>
</dbReference>
<dbReference type="SUPFAM" id="SSF51905">
    <property type="entry name" value="FAD/NAD(P)-binding domain"/>
    <property type="match status" value="2"/>
</dbReference>
<dbReference type="PRINTS" id="PR00411">
    <property type="entry name" value="PNDRDTASEI"/>
</dbReference>
<proteinExistence type="predicted"/>
<reference evidence="1 2" key="1">
    <citation type="journal article" date="2016" name="Genome Announc.">
        <title>Complete Genome Sequence of Methylobacterium populi P-1M, Isolated from Pink-Pigmented Household Biofilm.</title>
        <authorList>
            <person name="Morohoshi T."/>
            <person name="Ikeda T."/>
        </authorList>
    </citation>
    <scope>NUCLEOTIDE SEQUENCE [LARGE SCALE GENOMIC DNA]</scope>
    <source>
        <strain evidence="1 2">P-1M</strain>
    </source>
</reference>
<dbReference type="Gene3D" id="3.50.50.60">
    <property type="entry name" value="FAD/NAD(P)-binding domain"/>
    <property type="match status" value="2"/>
</dbReference>
<accession>A0A160PLG1</accession>
<name>A0A160PLG1_9HYPH</name>
<dbReference type="Pfam" id="PF13738">
    <property type="entry name" value="Pyr_redox_3"/>
    <property type="match status" value="1"/>
</dbReference>